<dbReference type="PANTHER" id="PTHR31552:SF8">
    <property type="entry name" value="SERPENTINE RECEPTOR CLASS GAMMA"/>
    <property type="match status" value="1"/>
</dbReference>
<dbReference type="InterPro" id="IPR000609">
    <property type="entry name" value="7TM_GPCR_serpentine_rcpt_Srg"/>
</dbReference>
<feature type="transmembrane region" description="Helical" evidence="6">
    <location>
        <begin position="43"/>
        <end position="61"/>
    </location>
</feature>
<evidence type="ECO:0000256" key="6">
    <source>
        <dbReference type="RuleBase" id="RU280813"/>
    </source>
</evidence>
<accession>A0A7E4UTF3</accession>
<name>A0A7E4UTF3_PANRE</name>
<feature type="transmembrane region" description="Helical" evidence="6">
    <location>
        <begin position="221"/>
        <end position="240"/>
    </location>
</feature>
<keyword evidence="3 6" id="KW-0812">Transmembrane</keyword>
<dbReference type="AlphaFoldDB" id="A0A7E4UTF3"/>
<evidence type="ECO:0000256" key="5">
    <source>
        <dbReference type="ARBA" id="ARBA00023136"/>
    </source>
</evidence>
<evidence type="ECO:0000313" key="7">
    <source>
        <dbReference type="Proteomes" id="UP000492821"/>
    </source>
</evidence>
<evidence type="ECO:0000256" key="3">
    <source>
        <dbReference type="ARBA" id="ARBA00022692"/>
    </source>
</evidence>
<dbReference type="GO" id="GO:0016020">
    <property type="term" value="C:membrane"/>
    <property type="evidence" value="ECO:0007669"/>
    <property type="project" value="UniProtKB-SubCell"/>
</dbReference>
<reference evidence="7" key="1">
    <citation type="journal article" date="2013" name="Genetics">
        <title>The draft genome and transcriptome of Panagrellus redivivus are shaped by the harsh demands of a free-living lifestyle.</title>
        <authorList>
            <person name="Srinivasan J."/>
            <person name="Dillman A.R."/>
            <person name="Macchietto M.G."/>
            <person name="Heikkinen L."/>
            <person name="Lakso M."/>
            <person name="Fracchia K.M."/>
            <person name="Antoshechkin I."/>
            <person name="Mortazavi A."/>
            <person name="Wong G."/>
            <person name="Sternberg P.W."/>
        </authorList>
    </citation>
    <scope>NUCLEOTIDE SEQUENCE [LARGE SCALE GENOMIC DNA]</scope>
    <source>
        <strain evidence="7">MT8872</strain>
    </source>
</reference>
<evidence type="ECO:0000256" key="4">
    <source>
        <dbReference type="ARBA" id="ARBA00022989"/>
    </source>
</evidence>
<evidence type="ECO:0000256" key="1">
    <source>
        <dbReference type="ARBA" id="ARBA00004141"/>
    </source>
</evidence>
<feature type="transmembrane region" description="Helical" evidence="6">
    <location>
        <begin position="134"/>
        <end position="161"/>
    </location>
</feature>
<dbReference type="GO" id="GO:0007606">
    <property type="term" value="P:sensory perception of chemical stimulus"/>
    <property type="evidence" value="ECO:0007669"/>
    <property type="project" value="UniProtKB-UniRule"/>
</dbReference>
<comment type="similarity">
    <text evidence="2 6">Belongs to the nematode receptor-like protein srg family.</text>
</comment>
<dbReference type="WBParaSite" id="Pan_g12589.t1">
    <property type="protein sequence ID" value="Pan_g12589.t1"/>
    <property type="gene ID" value="Pan_g12589"/>
</dbReference>
<comment type="subcellular location">
    <subcellularLocation>
        <location evidence="1">Membrane</location>
        <topology evidence="1">Multi-pass membrane protein</topology>
    </subcellularLocation>
</comment>
<sequence>MASYFPVWALCIQISYGSPSLCAHFFILWLFQFSKQKQNFKSSFFTLTKLLTVFDIFYYVSLNLQSKLFFNPQLAQYFINFDPGSFFYRIIMFGFYFFNYLRSFFVIAESMNRFAFVLYIDKQTDKFDAKMSKFIWPFLVVAVLIALSQSWFYFICLYVFIRFGDTDSLFLIARQTSYVTKGSLRSAIIGFICAISCIFLNGIAAVLLFRRKFAVKQRGGLNLFLIALTNFLFHLVQSVTEVRILYFALTQL</sequence>
<dbReference type="Pfam" id="PF02118">
    <property type="entry name" value="Srg"/>
    <property type="match status" value="1"/>
</dbReference>
<reference evidence="8" key="2">
    <citation type="submission" date="2020-10" db="UniProtKB">
        <authorList>
            <consortium name="WormBaseParasite"/>
        </authorList>
    </citation>
    <scope>IDENTIFICATION</scope>
</reference>
<dbReference type="GO" id="GO:0004888">
    <property type="term" value="F:transmembrane signaling receptor activity"/>
    <property type="evidence" value="ECO:0007669"/>
    <property type="project" value="InterPro"/>
</dbReference>
<feature type="transmembrane region" description="Helical" evidence="6">
    <location>
        <begin position="86"/>
        <end position="108"/>
    </location>
</feature>
<comment type="caution">
    <text evidence="6">Lacks conserved residue(s) required for the propagation of feature annotation.</text>
</comment>
<keyword evidence="4 6" id="KW-1133">Transmembrane helix</keyword>
<proteinExistence type="inferred from homology"/>
<dbReference type="PANTHER" id="PTHR31552">
    <property type="entry name" value="SERPENTINE RECEPTOR CLASS GAMMA"/>
    <property type="match status" value="1"/>
</dbReference>
<protein>
    <recommendedName>
        <fullName evidence="6">Serpentine receptor class gamma</fullName>
    </recommendedName>
</protein>
<keyword evidence="5 6" id="KW-0472">Membrane</keyword>
<evidence type="ECO:0000313" key="8">
    <source>
        <dbReference type="WBParaSite" id="Pan_g12589.t1"/>
    </source>
</evidence>
<feature type="transmembrane region" description="Helical" evidence="6">
    <location>
        <begin position="6"/>
        <end position="31"/>
    </location>
</feature>
<evidence type="ECO:0000256" key="2">
    <source>
        <dbReference type="ARBA" id="ARBA00005692"/>
    </source>
</evidence>
<organism evidence="7 8">
    <name type="scientific">Panagrellus redivivus</name>
    <name type="common">Microworm</name>
    <dbReference type="NCBI Taxonomy" id="6233"/>
    <lineage>
        <taxon>Eukaryota</taxon>
        <taxon>Metazoa</taxon>
        <taxon>Ecdysozoa</taxon>
        <taxon>Nematoda</taxon>
        <taxon>Chromadorea</taxon>
        <taxon>Rhabditida</taxon>
        <taxon>Tylenchina</taxon>
        <taxon>Panagrolaimomorpha</taxon>
        <taxon>Panagrolaimoidea</taxon>
        <taxon>Panagrolaimidae</taxon>
        <taxon>Panagrellus</taxon>
    </lineage>
</organism>
<keyword evidence="7" id="KW-1185">Reference proteome</keyword>
<feature type="transmembrane region" description="Helical" evidence="6">
    <location>
        <begin position="187"/>
        <end position="209"/>
    </location>
</feature>
<dbReference type="Proteomes" id="UP000492821">
    <property type="component" value="Unassembled WGS sequence"/>
</dbReference>